<reference evidence="1 2" key="1">
    <citation type="submission" date="2015-08" db="EMBL/GenBank/DDBJ databases">
        <title>Complete genome sequence of Rufibacter tibetensis strain 1351t, a radiation-resistant bacterium from tibet plateau.</title>
        <authorList>
            <person name="Dai J."/>
        </authorList>
    </citation>
    <scope>NUCLEOTIDE SEQUENCE [LARGE SCALE GENOMIC DNA]</scope>
    <source>
        <strain evidence="1 2">1351</strain>
    </source>
</reference>
<sequence>MWVVLAVMVAFSLGLMLYDKKHFYKIRSSSEILQAEVIEFRWERGPFRNDYTKLCYSYVRILQERNVGLVKLKYANNKSEPFEIGEVIDVFWHNNSLLYYRAFDTGWMKFIPVLREE</sequence>
<dbReference type="PATRIC" id="fig|512763.3.peg.906"/>
<dbReference type="Proteomes" id="UP000061382">
    <property type="component" value="Chromosome"/>
</dbReference>
<keyword evidence="2" id="KW-1185">Reference proteome</keyword>
<dbReference type="STRING" id="512763.DC20_04085"/>
<evidence type="ECO:0000313" key="2">
    <source>
        <dbReference type="Proteomes" id="UP000061382"/>
    </source>
</evidence>
<name>A0A0P0CMT2_9BACT</name>
<gene>
    <name evidence="1" type="ORF">DC20_04085</name>
</gene>
<protein>
    <recommendedName>
        <fullName evidence="3">DUF3592 domain-containing protein</fullName>
    </recommendedName>
</protein>
<dbReference type="RefSeq" id="WP_062542670.1">
    <property type="nucleotide sequence ID" value="NZ_CP012643.1"/>
</dbReference>
<accession>A0A0P0CMT2</accession>
<evidence type="ECO:0000313" key="1">
    <source>
        <dbReference type="EMBL" id="ALI98313.1"/>
    </source>
</evidence>
<dbReference type="AlphaFoldDB" id="A0A0P0CMT2"/>
<dbReference type="EMBL" id="CP012643">
    <property type="protein sequence ID" value="ALI98313.1"/>
    <property type="molecule type" value="Genomic_DNA"/>
</dbReference>
<evidence type="ECO:0008006" key="3">
    <source>
        <dbReference type="Google" id="ProtNLM"/>
    </source>
</evidence>
<dbReference type="KEGG" id="rti:DC20_04085"/>
<proteinExistence type="predicted"/>
<organism evidence="1 2">
    <name type="scientific">Rufibacter tibetensis</name>
    <dbReference type="NCBI Taxonomy" id="512763"/>
    <lineage>
        <taxon>Bacteria</taxon>
        <taxon>Pseudomonadati</taxon>
        <taxon>Bacteroidota</taxon>
        <taxon>Cytophagia</taxon>
        <taxon>Cytophagales</taxon>
        <taxon>Hymenobacteraceae</taxon>
        <taxon>Rufibacter</taxon>
    </lineage>
</organism>